<comment type="caution">
    <text evidence="1">The sequence shown here is derived from an EMBL/GenBank/DDBJ whole genome shotgun (WGS) entry which is preliminary data.</text>
</comment>
<dbReference type="Proteomes" id="UP001142175">
    <property type="component" value="Unassembled WGS sequence"/>
</dbReference>
<dbReference type="Gene3D" id="1.20.1270.360">
    <property type="match status" value="1"/>
</dbReference>
<dbReference type="InterPro" id="IPR005560">
    <property type="entry name" value="Csp_YhjQ"/>
</dbReference>
<dbReference type="RefSeq" id="WP_258424810.1">
    <property type="nucleotide sequence ID" value="NZ_JANSUY010000021.1"/>
</dbReference>
<dbReference type="PANTHER" id="PTHR37310:SF1">
    <property type="entry name" value="CYTOPLASMIC PROTEIN"/>
    <property type="match status" value="1"/>
</dbReference>
<evidence type="ECO:0000313" key="1">
    <source>
        <dbReference type="EMBL" id="MCR9016965.1"/>
    </source>
</evidence>
<protein>
    <submittedName>
        <fullName evidence="1">Four-helix bundle copper-binding protein</fullName>
    </submittedName>
</protein>
<reference evidence="1" key="1">
    <citation type="submission" date="2022-08" db="EMBL/GenBank/DDBJ databases">
        <authorList>
            <person name="Zhang D."/>
        </authorList>
    </citation>
    <scope>NUCLEOTIDE SEQUENCE</scope>
    <source>
        <strain evidence="1">XJ19-11</strain>
    </source>
</reference>
<gene>
    <name evidence="1" type="ORF">NU887_18170</name>
</gene>
<proteinExistence type="predicted"/>
<accession>A0A9X2PB26</accession>
<dbReference type="PANTHER" id="PTHR37310">
    <property type="entry name" value="CYTOPLASMIC PROTEIN-RELATED"/>
    <property type="match status" value="1"/>
</dbReference>
<dbReference type="CDD" id="cd08026">
    <property type="entry name" value="DUF326"/>
    <property type="match status" value="1"/>
</dbReference>
<evidence type="ECO:0000313" key="2">
    <source>
        <dbReference type="Proteomes" id="UP001142175"/>
    </source>
</evidence>
<dbReference type="InterPro" id="IPR044543">
    <property type="entry name" value="YHJQ-like"/>
</dbReference>
<name>A0A9X2PB26_9BACT</name>
<dbReference type="Pfam" id="PF03860">
    <property type="entry name" value="Csp"/>
    <property type="match status" value="1"/>
</dbReference>
<keyword evidence="2" id="KW-1185">Reference proteome</keyword>
<dbReference type="AlphaFoldDB" id="A0A9X2PB26"/>
<sequence length="107" mass="11637">MKTNELITKLQECANACFHCADACLHEEDVSHMAACIQTDQVCGSICLTTSKILASNFNDVNDLIKYCAKICGICAEECAKHDHAHCQACAKACESCKEACLSYLNN</sequence>
<organism evidence="1 2">
    <name type="scientific">Aquiflexum gelatinilyticum</name>
    <dbReference type="NCBI Taxonomy" id="2961943"/>
    <lineage>
        <taxon>Bacteria</taxon>
        <taxon>Pseudomonadati</taxon>
        <taxon>Bacteroidota</taxon>
        <taxon>Cytophagia</taxon>
        <taxon>Cytophagales</taxon>
        <taxon>Cyclobacteriaceae</taxon>
        <taxon>Aquiflexum</taxon>
    </lineage>
</organism>
<dbReference type="EMBL" id="JANSUY010000021">
    <property type="protein sequence ID" value="MCR9016965.1"/>
    <property type="molecule type" value="Genomic_DNA"/>
</dbReference>